<dbReference type="AlphaFoldDB" id="A0A410RYM2"/>
<evidence type="ECO:0000313" key="1">
    <source>
        <dbReference type="EMBL" id="QAT87039.1"/>
    </source>
</evidence>
<evidence type="ECO:0000313" key="2">
    <source>
        <dbReference type="Proteomes" id="UP000288758"/>
    </source>
</evidence>
<dbReference type="EMBL" id="CP034669">
    <property type="protein sequence ID" value="QAT87039.1"/>
    <property type="molecule type" value="Genomic_DNA"/>
</dbReference>
<organism evidence="1 2">
    <name type="scientific">Corallococcus coralloides</name>
    <name type="common">Myxococcus coralloides</name>
    <dbReference type="NCBI Taxonomy" id="184914"/>
    <lineage>
        <taxon>Bacteria</taxon>
        <taxon>Pseudomonadati</taxon>
        <taxon>Myxococcota</taxon>
        <taxon>Myxococcia</taxon>
        <taxon>Myxococcales</taxon>
        <taxon>Cystobacterineae</taxon>
        <taxon>Myxococcaceae</taxon>
        <taxon>Corallococcus</taxon>
    </lineage>
</organism>
<dbReference type="Pfam" id="PF14350">
    <property type="entry name" value="Beta_protein"/>
    <property type="match status" value="1"/>
</dbReference>
<protein>
    <submittedName>
        <fullName evidence="1">Uncharacterized protein</fullName>
    </submittedName>
</protein>
<name>A0A410RYM2_CORCK</name>
<accession>A0A410RYM2</accession>
<sequence>MARPGQACATYRGTIQVTQGFNRTHYVPILKFMQGERDALAQLEAVQRQRVTPLFEIRPPKPKRTKDRRKTLRMETLEELLARTGPHLAKAVPDGRAFIDGLHLAPAQTMASGEHPLAYFLAKARESGVALVPVTGPERDSEYQSTVSAAVAEDKRGVCVRVRKQELFGDNLDEALSSTLRKAGATRESADLVLDLGPVTPDDVSVFSKSLPGVIGGIDGLLAFRTLTVAAGAFPQSISRIELPTKVQRADWLLWRSLAGKAKPLVRVPTYGDYAIQGAQPPSPSAALHSGSPNIRYTANDHWLVVRGRALKRHGYEQYTALAGHVMEQECYAGRTFSWGDAYIFGCAGGAETPGSPGVWRKVGTNHHIVKVLKQLTSLHAP</sequence>
<proteinExistence type="predicted"/>
<reference evidence="1 2" key="1">
    <citation type="submission" date="2018-12" db="EMBL/GenBank/DDBJ databases">
        <title>Complete Genome Sequence of the Corallopyronin A producing Myxobacterium Corallococcus coralloides B035.</title>
        <authorList>
            <person name="Bouhired S.M."/>
            <person name="Rupp O."/>
            <person name="Blom J."/>
            <person name="Schaeberle T.F."/>
            <person name="Kehraus S."/>
            <person name="Schiefer A."/>
            <person name="Pfarr K."/>
            <person name="Goesmann A."/>
            <person name="Hoerauf A."/>
            <person name="Koenig G.M."/>
        </authorList>
    </citation>
    <scope>NUCLEOTIDE SEQUENCE [LARGE SCALE GENOMIC DNA]</scope>
    <source>
        <strain evidence="1 2">B035</strain>
    </source>
</reference>
<gene>
    <name evidence="1" type="ORF">EJ065_5505</name>
</gene>
<dbReference type="Proteomes" id="UP000288758">
    <property type="component" value="Chromosome"/>
</dbReference>
<dbReference type="InterPro" id="IPR025683">
    <property type="entry name" value="Protein_beta"/>
</dbReference>